<dbReference type="AlphaFoldDB" id="Q5YVE1"/>
<accession>Q5YVE1</accession>
<evidence type="ECO:0008006" key="4">
    <source>
        <dbReference type="Google" id="ProtNLM"/>
    </source>
</evidence>
<keyword evidence="3" id="KW-1185">Reference proteome</keyword>
<dbReference type="STRING" id="247156.NFA_30030"/>
<dbReference type="InterPro" id="IPR002763">
    <property type="entry name" value="DUF72"/>
</dbReference>
<gene>
    <name evidence="2" type="ordered locus">NFA_30030</name>
</gene>
<feature type="region of interest" description="Disordered" evidence="1">
    <location>
        <begin position="1"/>
        <end position="26"/>
    </location>
</feature>
<dbReference type="Pfam" id="PF01904">
    <property type="entry name" value="DUF72"/>
    <property type="match status" value="1"/>
</dbReference>
<name>Q5YVE1_NOCFA</name>
<protein>
    <recommendedName>
        <fullName evidence="4">DUF72 domain-containing protein</fullName>
    </recommendedName>
</protein>
<dbReference type="HOGENOM" id="CLU_046519_1_1_11"/>
<dbReference type="KEGG" id="nfa:NFA_30030"/>
<dbReference type="PANTHER" id="PTHR30348">
    <property type="entry name" value="UNCHARACTERIZED PROTEIN YECE"/>
    <property type="match status" value="1"/>
</dbReference>
<evidence type="ECO:0000256" key="1">
    <source>
        <dbReference type="SAM" id="MobiDB-lite"/>
    </source>
</evidence>
<proteinExistence type="predicted"/>
<evidence type="ECO:0000313" key="2">
    <source>
        <dbReference type="EMBL" id="BAD57850.1"/>
    </source>
</evidence>
<evidence type="ECO:0000313" key="3">
    <source>
        <dbReference type="Proteomes" id="UP000006820"/>
    </source>
</evidence>
<dbReference type="eggNOG" id="COG1801">
    <property type="taxonomic scope" value="Bacteria"/>
</dbReference>
<reference evidence="2 3" key="1">
    <citation type="journal article" date="2004" name="Proc. Natl. Acad. Sci. U.S.A.">
        <title>The complete genomic sequence of Nocardia farcinica IFM 10152.</title>
        <authorList>
            <person name="Ishikawa J."/>
            <person name="Yamashita A."/>
            <person name="Mikami Y."/>
            <person name="Hoshino Y."/>
            <person name="Kurita H."/>
            <person name="Hotta K."/>
            <person name="Shiba T."/>
            <person name="Hattori M."/>
        </authorList>
    </citation>
    <scope>NUCLEOTIDE SEQUENCE [LARGE SCALE GENOMIC DNA]</scope>
    <source>
        <strain evidence="2 3">IFM 10152</strain>
    </source>
</reference>
<dbReference type="Gene3D" id="3.20.20.410">
    <property type="entry name" value="Protein of unknown function UPF0759"/>
    <property type="match status" value="1"/>
</dbReference>
<dbReference type="Proteomes" id="UP000006820">
    <property type="component" value="Chromosome"/>
</dbReference>
<sequence>MSLRPTVPAPAPDRWRTARVPPRTGRDCDDGGMGEIRIGTSGWRYPPWRGVFYPPGLPHRRELAYLAEQLTSVEINGSFYSLQRPSSYLNWAAQTPPGFVFAVKGSRFITHMKRLRDGDESLANFLASGVLALGPKLGPILWQLPPTFRYDPDVLAAFFDRLPRTTARAAEIAAGHDHRVREPHITVDADRPIRHALEIRHPSFLTPEFTDLLRADDIALVIADAAGKYPLIEEVTTDFVYIRLHGHDELYVSGYTDDGLDMWASKIRQWARTGDVYVYFDNDAKVMAPRDALALRERVDR</sequence>
<dbReference type="PANTHER" id="PTHR30348:SF4">
    <property type="entry name" value="DUF72 DOMAIN-CONTAINING PROTEIN"/>
    <property type="match status" value="1"/>
</dbReference>
<organism evidence="2 3">
    <name type="scientific">Nocardia farcinica (strain IFM 10152)</name>
    <dbReference type="NCBI Taxonomy" id="247156"/>
    <lineage>
        <taxon>Bacteria</taxon>
        <taxon>Bacillati</taxon>
        <taxon>Actinomycetota</taxon>
        <taxon>Actinomycetes</taxon>
        <taxon>Mycobacteriales</taxon>
        <taxon>Nocardiaceae</taxon>
        <taxon>Nocardia</taxon>
    </lineage>
</organism>
<dbReference type="SUPFAM" id="SSF117396">
    <property type="entry name" value="TM1631-like"/>
    <property type="match status" value="1"/>
</dbReference>
<dbReference type="InterPro" id="IPR036520">
    <property type="entry name" value="UPF0759_sf"/>
</dbReference>
<dbReference type="EMBL" id="AP006618">
    <property type="protein sequence ID" value="BAD57850.1"/>
    <property type="molecule type" value="Genomic_DNA"/>
</dbReference>